<sequence>MLRKRKTRARPFECLRCAEDEHVLDFDLVSHKDI</sequence>
<protein>
    <submittedName>
        <fullName evidence="1">Predicted protein</fullName>
    </submittedName>
</protein>
<organism evidence="2">
    <name type="scientific">Leptosphaeria maculans (strain JN3 / isolate v23.1.3 / race Av1-4-5-6-7-8)</name>
    <name type="common">Blackleg fungus</name>
    <name type="synonym">Phoma lingam</name>
    <dbReference type="NCBI Taxonomy" id="985895"/>
    <lineage>
        <taxon>Eukaryota</taxon>
        <taxon>Fungi</taxon>
        <taxon>Dikarya</taxon>
        <taxon>Ascomycota</taxon>
        <taxon>Pezizomycotina</taxon>
        <taxon>Dothideomycetes</taxon>
        <taxon>Pleosporomycetidae</taxon>
        <taxon>Pleosporales</taxon>
        <taxon>Pleosporineae</taxon>
        <taxon>Leptosphaeriaceae</taxon>
        <taxon>Plenodomus</taxon>
        <taxon>Plenodomus lingam/Leptosphaeria maculans species complex</taxon>
    </lineage>
</organism>
<dbReference type="EMBL" id="FP929094">
    <property type="protein sequence ID" value="CBX92366.1"/>
    <property type="molecule type" value="Genomic_DNA"/>
</dbReference>
<dbReference type="Proteomes" id="UP000002668">
    <property type="component" value="Genome"/>
</dbReference>
<evidence type="ECO:0000313" key="1">
    <source>
        <dbReference type="EMBL" id="CBX92366.1"/>
    </source>
</evidence>
<gene>
    <name evidence="1" type="ORF">LEMA_P050720.1</name>
</gene>
<dbReference type="AlphaFoldDB" id="E4ZM17"/>
<dbReference type="HOGENOM" id="CLU_3377240_0_0_1"/>
<evidence type="ECO:0000313" key="2">
    <source>
        <dbReference type="Proteomes" id="UP000002668"/>
    </source>
</evidence>
<name>E4ZM17_LEPMJ</name>
<keyword evidence="2" id="KW-1185">Reference proteome</keyword>
<dbReference type="InParanoid" id="E4ZM17"/>
<proteinExistence type="predicted"/>
<dbReference type="VEuPathDB" id="FungiDB:LEMA_P050720.1"/>
<accession>E4ZM17</accession>
<reference evidence="2" key="1">
    <citation type="journal article" date="2011" name="Nat. Commun.">
        <title>Effector diversification within compartments of the Leptosphaeria maculans genome affected by Repeat-Induced Point mutations.</title>
        <authorList>
            <person name="Rouxel T."/>
            <person name="Grandaubert J."/>
            <person name="Hane J.K."/>
            <person name="Hoede C."/>
            <person name="van de Wouw A.P."/>
            <person name="Couloux A."/>
            <person name="Dominguez V."/>
            <person name="Anthouard V."/>
            <person name="Bally P."/>
            <person name="Bourras S."/>
            <person name="Cozijnsen A.J."/>
            <person name="Ciuffetti L.M."/>
            <person name="Degrave A."/>
            <person name="Dilmaghani A."/>
            <person name="Duret L."/>
            <person name="Fudal I."/>
            <person name="Goodwin S.B."/>
            <person name="Gout L."/>
            <person name="Glaser N."/>
            <person name="Linglin J."/>
            <person name="Kema G.H.J."/>
            <person name="Lapalu N."/>
            <person name="Lawrence C.B."/>
            <person name="May K."/>
            <person name="Meyer M."/>
            <person name="Ollivier B."/>
            <person name="Poulain J."/>
            <person name="Schoch C.L."/>
            <person name="Simon A."/>
            <person name="Spatafora J.W."/>
            <person name="Stachowiak A."/>
            <person name="Turgeon B.G."/>
            <person name="Tyler B.M."/>
            <person name="Vincent D."/>
            <person name="Weissenbach J."/>
            <person name="Amselem J."/>
            <person name="Quesneville H."/>
            <person name="Oliver R.P."/>
            <person name="Wincker P."/>
            <person name="Balesdent M.-H."/>
            <person name="Howlett B.J."/>
        </authorList>
    </citation>
    <scope>NUCLEOTIDE SEQUENCE [LARGE SCALE GENOMIC DNA]</scope>
    <source>
        <strain evidence="2">JN3 / isolate v23.1.3 / race Av1-4-5-6-7-8</strain>
    </source>
</reference>